<gene>
    <name evidence="2" type="ORF">FE784_09475</name>
</gene>
<name>A0A5C4TDC7_9BACL</name>
<protein>
    <submittedName>
        <fullName evidence="2">DUF1906 domain-containing protein</fullName>
    </submittedName>
</protein>
<dbReference type="Pfam" id="PF08924">
    <property type="entry name" value="Rv2525c_GlyHyd-like"/>
    <property type="match status" value="1"/>
</dbReference>
<dbReference type="SUPFAM" id="SSF51445">
    <property type="entry name" value="(Trans)glycosidases"/>
    <property type="match status" value="1"/>
</dbReference>
<evidence type="ECO:0000313" key="2">
    <source>
        <dbReference type="EMBL" id="TNJ66489.1"/>
    </source>
</evidence>
<dbReference type="InterPro" id="IPR015020">
    <property type="entry name" value="Rv2525c-like_Glyco_Hydro-like"/>
</dbReference>
<feature type="domain" description="Rv2525c-like glycoside hydrolase-like" evidence="1">
    <location>
        <begin position="18"/>
        <end position="182"/>
    </location>
</feature>
<accession>A0A5C4TDC7</accession>
<sequence>MAVGFDCSTPLTAATAAAFKSDGYEFVCRYLVPSGWKRLTAEEADLISASGMQIVSVFETTADRALGGRQAGLQDGAVAVQVAAQVGQPEGSAIYFAVDFDATASQMKTVIEYIGAAGEASTAFLTGVYGSYAVIEAMKAAGACSRFWQTYAWSYGSKADAIHLYQYENDIMVNGIAIDRNESYGNEGWWMKGQPISGEDGTMQLEQWQWKMLGDSLDGLYRKGLIGDYTWAEKAYKGEMKASELAWLNTIIIARQNGIQA</sequence>
<dbReference type="Gene3D" id="3.20.20.80">
    <property type="entry name" value="Glycosidases"/>
    <property type="match status" value="1"/>
</dbReference>
<reference evidence="2 3" key="1">
    <citation type="submission" date="2019-05" db="EMBL/GenBank/DDBJ databases">
        <title>We sequenced the genome of Paenibacillus hemerocallicola KCTC 33185 for further insight into its adaptation and study the phylogeny of Paenibacillus.</title>
        <authorList>
            <person name="Narsing Rao M.P."/>
        </authorList>
    </citation>
    <scope>NUCLEOTIDE SEQUENCE [LARGE SCALE GENOMIC DNA]</scope>
    <source>
        <strain evidence="2 3">KCTC 33185</strain>
    </source>
</reference>
<dbReference type="Proteomes" id="UP000307943">
    <property type="component" value="Unassembled WGS sequence"/>
</dbReference>
<proteinExistence type="predicted"/>
<dbReference type="InterPro" id="IPR017853">
    <property type="entry name" value="GH"/>
</dbReference>
<evidence type="ECO:0000259" key="1">
    <source>
        <dbReference type="Pfam" id="PF08924"/>
    </source>
</evidence>
<evidence type="ECO:0000313" key="3">
    <source>
        <dbReference type="Proteomes" id="UP000307943"/>
    </source>
</evidence>
<dbReference type="EMBL" id="VDCQ01000010">
    <property type="protein sequence ID" value="TNJ66489.1"/>
    <property type="molecule type" value="Genomic_DNA"/>
</dbReference>
<dbReference type="RefSeq" id="WP_139601954.1">
    <property type="nucleotide sequence ID" value="NZ_VDCQ01000010.1"/>
</dbReference>
<dbReference type="AlphaFoldDB" id="A0A5C4TDC7"/>
<dbReference type="OrthoDB" id="1795295at2"/>
<keyword evidence="3" id="KW-1185">Reference proteome</keyword>
<organism evidence="2 3">
    <name type="scientific">Paenibacillus hemerocallicola</name>
    <dbReference type="NCBI Taxonomy" id="1172614"/>
    <lineage>
        <taxon>Bacteria</taxon>
        <taxon>Bacillati</taxon>
        <taxon>Bacillota</taxon>
        <taxon>Bacilli</taxon>
        <taxon>Bacillales</taxon>
        <taxon>Paenibacillaceae</taxon>
        <taxon>Paenibacillus</taxon>
    </lineage>
</organism>
<comment type="caution">
    <text evidence="2">The sequence shown here is derived from an EMBL/GenBank/DDBJ whole genome shotgun (WGS) entry which is preliminary data.</text>
</comment>